<gene>
    <name evidence="1" type="ORF">OUY24_10675</name>
</gene>
<dbReference type="Proteomes" id="UP001212498">
    <property type="component" value="Unassembled WGS sequence"/>
</dbReference>
<evidence type="ECO:0008006" key="3">
    <source>
        <dbReference type="Google" id="ProtNLM"/>
    </source>
</evidence>
<proteinExistence type="predicted"/>
<name>A0ABT4SW71_9ACTN</name>
<evidence type="ECO:0000313" key="2">
    <source>
        <dbReference type="Proteomes" id="UP001212498"/>
    </source>
</evidence>
<keyword evidence="2" id="KW-1185">Reference proteome</keyword>
<sequence>MATTLLVQRADQRISVIRINQQVGSGEGFRPAVMQEALIADAGGEYVLWSEREQIARTVAAVTILPHTLLTRAMTTTASEKLAAGKARVGLALKPGQVPSDLKPGYRVQVIHAHHTRQARLLAPSALVDSVVEQRNGTTMVTVVVDSAAAPEIGAHAADGDIVIVELSGER</sequence>
<protein>
    <recommendedName>
        <fullName evidence="3">SAF domain-containing protein</fullName>
    </recommendedName>
</protein>
<evidence type="ECO:0000313" key="1">
    <source>
        <dbReference type="EMBL" id="MDA0641081.1"/>
    </source>
</evidence>
<comment type="caution">
    <text evidence="1">The sequence shown here is derived from an EMBL/GenBank/DDBJ whole genome shotgun (WGS) entry which is preliminary data.</text>
</comment>
<accession>A0ABT4SW71</accession>
<dbReference type="EMBL" id="JAPNUD010000020">
    <property type="protein sequence ID" value="MDA0641081.1"/>
    <property type="molecule type" value="Genomic_DNA"/>
</dbReference>
<dbReference type="RefSeq" id="WP_271276097.1">
    <property type="nucleotide sequence ID" value="NZ_BAABFD010000006.1"/>
</dbReference>
<organism evidence="1 2">
    <name type="scientific">Nonomuraea ferruginea</name>
    <dbReference type="NCBI Taxonomy" id="46174"/>
    <lineage>
        <taxon>Bacteria</taxon>
        <taxon>Bacillati</taxon>
        <taxon>Actinomycetota</taxon>
        <taxon>Actinomycetes</taxon>
        <taxon>Streptosporangiales</taxon>
        <taxon>Streptosporangiaceae</taxon>
        <taxon>Nonomuraea</taxon>
    </lineage>
</organism>
<reference evidence="1 2" key="1">
    <citation type="submission" date="2022-11" db="EMBL/GenBank/DDBJ databases">
        <title>Nonomuraea corallina sp. nov., a new species of the genus Nonomuraea isolated from sea side sediment in Thai sea.</title>
        <authorList>
            <person name="Ngamcharungchit C."/>
            <person name="Matsumoto A."/>
            <person name="Suriyachadkun C."/>
            <person name="Panbangred W."/>
            <person name="Inahashi Y."/>
            <person name="Intra B."/>
        </authorList>
    </citation>
    <scope>NUCLEOTIDE SEQUENCE [LARGE SCALE GENOMIC DNA]</scope>
    <source>
        <strain evidence="1 2">DSM 43553</strain>
    </source>
</reference>